<evidence type="ECO:0000313" key="5">
    <source>
        <dbReference type="EMBL" id="QEF98627.1"/>
    </source>
</evidence>
<evidence type="ECO:0000256" key="4">
    <source>
        <dbReference type="ARBA" id="ARBA00023049"/>
    </source>
</evidence>
<dbReference type="SMART" id="SM01154">
    <property type="entry name" value="DUF1704"/>
    <property type="match status" value="1"/>
</dbReference>
<dbReference type="InterPro" id="IPR012548">
    <property type="entry name" value="MATCAP"/>
</dbReference>
<dbReference type="InterPro" id="IPR012656">
    <property type="entry name" value="CHP02421_QEGLA"/>
</dbReference>
<dbReference type="NCBIfam" id="TIGR02421">
    <property type="entry name" value="QEGLA"/>
    <property type="match status" value="1"/>
</dbReference>
<dbReference type="RefSeq" id="WP_147868139.1">
    <property type="nucleotide sequence ID" value="NZ_CP036264.1"/>
</dbReference>
<dbReference type="GO" id="GO:0080164">
    <property type="term" value="P:regulation of nitric oxide metabolic process"/>
    <property type="evidence" value="ECO:0007669"/>
    <property type="project" value="TreeGrafter"/>
</dbReference>
<dbReference type="PANTHER" id="PTHR31817">
    <property type="match status" value="1"/>
</dbReference>
<dbReference type="AlphaFoldDB" id="A0A5B9MHS8"/>
<organism evidence="5 6">
    <name type="scientific">Stieleria maiorica</name>
    <dbReference type="NCBI Taxonomy" id="2795974"/>
    <lineage>
        <taxon>Bacteria</taxon>
        <taxon>Pseudomonadati</taxon>
        <taxon>Planctomycetota</taxon>
        <taxon>Planctomycetia</taxon>
        <taxon>Pirellulales</taxon>
        <taxon>Pirellulaceae</taxon>
        <taxon>Stieleria</taxon>
    </lineage>
</organism>
<evidence type="ECO:0008006" key="7">
    <source>
        <dbReference type="Google" id="ProtNLM"/>
    </source>
</evidence>
<keyword evidence="6" id="KW-1185">Reference proteome</keyword>
<keyword evidence="3" id="KW-0378">Hydrolase</keyword>
<name>A0A5B9MHS8_9BACT</name>
<keyword evidence="4" id="KW-0482">Metalloprotease</keyword>
<proteinExistence type="predicted"/>
<accession>A0A5B9MHS8</accession>
<sequence>MSTTTPGMRKMDEAGASDLPRSLIQAVRDRLSRNVRVRRTLPHKGRVHIDRQVPFLCVYRQPPEDEDPGTEQLVRGEASYLIGSGGAEFHGGLTELVGTVVETLSAEFGAFLIVELWSAPDGGKANDPAVPTVLPSFTIRAPGTAKLDNTVEAFRKRLQKTKVLKQGVEVHVQRGVNGYPPDMKPLIDAARARAANCWQIGLVVPPVFRKAGSAIKFPLLMGQLRRSLSVSLRHAYYQFACDRTTHSPPHFHTLGRKAVVKAVWDIDRQLAEVSNQFDYLVQLTPVNPTSAWKEFEAGHCEHPPEFHYRPLPVDPALLKRQLYKIPIERVEDPTLQRLFEEKQEELELKLTMLRDRDTPRFKHLSVALFGGVSDSVLGVAKELLTTLPSKNPAGKPQMFSAKRFAQCVQREIDHYRGSCPEFKARVVISDEASGLIVSRGKLMVNTDLSLAEDRVAALLAHEVGTHLVTYYNGRLQPFQQLYSGLAGYEELQEGLAVLSEYLVGGLTVSRMRQLGARVVAVRQMAEGASFVENYRSIHGEFGLSKRAAYNVVMRVYRGGGLTKDCVYLRGLVAILKYVQKGGDLDPLLVGKMAVKHIPIIKELQYRGVLSKAPITPRYMEDPVAVARLAGLRGSTCSVVDLVKQLQTNEHKTNGGA</sequence>
<dbReference type="PANTHER" id="PTHR31817:SF0">
    <property type="entry name" value="CHROMOSOME UNDETERMINED SCAFFOLD_67, WHOLE GENOME SHOTGUN SEQUENCE"/>
    <property type="match status" value="1"/>
</dbReference>
<dbReference type="EMBL" id="CP036264">
    <property type="protein sequence ID" value="QEF98627.1"/>
    <property type="molecule type" value="Genomic_DNA"/>
</dbReference>
<evidence type="ECO:0000256" key="2">
    <source>
        <dbReference type="ARBA" id="ARBA00022670"/>
    </source>
</evidence>
<dbReference type="Proteomes" id="UP000321353">
    <property type="component" value="Chromosome"/>
</dbReference>
<keyword evidence="2" id="KW-0645">Protease</keyword>
<dbReference type="GO" id="GO:0008237">
    <property type="term" value="F:metallopeptidase activity"/>
    <property type="evidence" value="ECO:0007669"/>
    <property type="project" value="UniProtKB-KW"/>
</dbReference>
<dbReference type="GO" id="GO:0006508">
    <property type="term" value="P:proteolysis"/>
    <property type="evidence" value="ECO:0007669"/>
    <property type="project" value="UniProtKB-KW"/>
</dbReference>
<evidence type="ECO:0000313" key="6">
    <source>
        <dbReference type="Proteomes" id="UP000321353"/>
    </source>
</evidence>
<dbReference type="KEGG" id="smam:Mal15_26820"/>
<dbReference type="Pfam" id="PF08014">
    <property type="entry name" value="MATCAP"/>
    <property type="match status" value="1"/>
</dbReference>
<reference evidence="5 6" key="1">
    <citation type="submission" date="2019-02" db="EMBL/GenBank/DDBJ databases">
        <title>Planctomycetal bacteria perform biofilm scaping via a novel small molecule.</title>
        <authorList>
            <person name="Jeske O."/>
            <person name="Boedeker C."/>
            <person name="Wiegand S."/>
            <person name="Breitling P."/>
            <person name="Kallscheuer N."/>
            <person name="Jogler M."/>
            <person name="Rohde M."/>
            <person name="Petersen J."/>
            <person name="Medema M.H."/>
            <person name="Surup F."/>
            <person name="Jogler C."/>
        </authorList>
    </citation>
    <scope>NUCLEOTIDE SEQUENCE [LARGE SCALE GENOMIC DNA]</scope>
    <source>
        <strain evidence="5 6">Mal15</strain>
    </source>
</reference>
<evidence type="ECO:0000256" key="1">
    <source>
        <dbReference type="ARBA" id="ARBA00001947"/>
    </source>
</evidence>
<gene>
    <name evidence="5" type="ORF">Mal15_26820</name>
</gene>
<evidence type="ECO:0000256" key="3">
    <source>
        <dbReference type="ARBA" id="ARBA00022801"/>
    </source>
</evidence>
<comment type="cofactor">
    <cofactor evidence="1">
        <name>Zn(2+)</name>
        <dbReference type="ChEBI" id="CHEBI:29105"/>
    </cofactor>
</comment>
<protein>
    <recommendedName>
        <fullName evidence="7">Flavohemoglobin expression-modulating QEGLA motif protein</fullName>
    </recommendedName>
</protein>